<organism evidence="3 4">
    <name type="scientific">Lolium multiflorum</name>
    <name type="common">Italian ryegrass</name>
    <name type="synonym">Lolium perenne subsp. multiflorum</name>
    <dbReference type="NCBI Taxonomy" id="4521"/>
    <lineage>
        <taxon>Eukaryota</taxon>
        <taxon>Viridiplantae</taxon>
        <taxon>Streptophyta</taxon>
        <taxon>Embryophyta</taxon>
        <taxon>Tracheophyta</taxon>
        <taxon>Spermatophyta</taxon>
        <taxon>Magnoliopsida</taxon>
        <taxon>Liliopsida</taxon>
        <taxon>Poales</taxon>
        <taxon>Poaceae</taxon>
        <taxon>BOP clade</taxon>
        <taxon>Pooideae</taxon>
        <taxon>Poodae</taxon>
        <taxon>Poeae</taxon>
        <taxon>Poeae Chloroplast Group 2 (Poeae type)</taxon>
        <taxon>Loliodinae</taxon>
        <taxon>Loliinae</taxon>
        <taxon>Lolium</taxon>
    </lineage>
</organism>
<feature type="coiled-coil region" evidence="1">
    <location>
        <begin position="111"/>
        <end position="162"/>
    </location>
</feature>
<feature type="compositionally biased region" description="Acidic residues" evidence="2">
    <location>
        <begin position="328"/>
        <end position="354"/>
    </location>
</feature>
<evidence type="ECO:0000313" key="4">
    <source>
        <dbReference type="Proteomes" id="UP001231189"/>
    </source>
</evidence>
<accession>A0AAD8QZ91</accession>
<gene>
    <name evidence="3" type="ORF">QYE76_034257</name>
</gene>
<protein>
    <submittedName>
        <fullName evidence="3">Uncharacterized protein</fullName>
    </submittedName>
</protein>
<keyword evidence="1" id="KW-0175">Coiled coil</keyword>
<feature type="region of interest" description="Disordered" evidence="2">
    <location>
        <begin position="319"/>
        <end position="383"/>
    </location>
</feature>
<name>A0AAD8QZ91_LOLMU</name>
<feature type="compositionally biased region" description="Polar residues" evidence="2">
    <location>
        <begin position="374"/>
        <end position="383"/>
    </location>
</feature>
<dbReference type="AlphaFoldDB" id="A0AAD8QZ91"/>
<comment type="caution">
    <text evidence="3">The sequence shown here is derived from an EMBL/GenBank/DDBJ whole genome shotgun (WGS) entry which is preliminary data.</text>
</comment>
<evidence type="ECO:0000313" key="3">
    <source>
        <dbReference type="EMBL" id="KAK1610584.1"/>
    </source>
</evidence>
<keyword evidence="4" id="KW-1185">Reference proteome</keyword>
<sequence>MRASAVVHWKVSAQLGRIVELNRGEANLDALQRYVDKWNTSDMNEATLGVGKDRQGVLDSCKQLFEELLWEHRDLTEAFAALKLSHSQWKAALPEASFDDLFSQVAALKHAGALKEAIAAGEAKVEEAKKQFVDAQEQLRQELEEERNLRKLEQEKNNELSTVQASIGQMVKDTDDKALTPLLRSGPMVGSTRRRPWTTEDYLTSLYSRITHMEVVDRHLALLPEAALKIFKCLWPGEMVPDNISALADQLLDAGKRVKVCVLARAGADTALRFVCSWYESLDLDALHSMRGDAPTDTDPAKTAARRDRAYRIASYASTSTFIPPPPDVEEELTDDEEAEDGEEEEDLEGDALEEPAACNNEQAPEEPVATKQAPESSSPFYE</sequence>
<reference evidence="3" key="1">
    <citation type="submission" date="2023-07" db="EMBL/GenBank/DDBJ databases">
        <title>A chromosome-level genome assembly of Lolium multiflorum.</title>
        <authorList>
            <person name="Chen Y."/>
            <person name="Copetti D."/>
            <person name="Kolliker R."/>
            <person name="Studer B."/>
        </authorList>
    </citation>
    <scope>NUCLEOTIDE SEQUENCE</scope>
    <source>
        <strain evidence="3">02402/16</strain>
        <tissue evidence="3">Leaf</tissue>
    </source>
</reference>
<dbReference type="EMBL" id="JAUUTY010000007">
    <property type="protein sequence ID" value="KAK1610584.1"/>
    <property type="molecule type" value="Genomic_DNA"/>
</dbReference>
<evidence type="ECO:0000256" key="2">
    <source>
        <dbReference type="SAM" id="MobiDB-lite"/>
    </source>
</evidence>
<proteinExistence type="predicted"/>
<dbReference type="Proteomes" id="UP001231189">
    <property type="component" value="Unassembled WGS sequence"/>
</dbReference>
<evidence type="ECO:0000256" key="1">
    <source>
        <dbReference type="SAM" id="Coils"/>
    </source>
</evidence>